<proteinExistence type="inferred from homology"/>
<feature type="non-terminal residue" evidence="2">
    <location>
        <position position="1"/>
    </location>
</feature>
<name>A0A6B0Y491_9RHOB</name>
<dbReference type="PIRSF" id="PIRSF017082">
    <property type="entry name" value="YflP"/>
    <property type="match status" value="1"/>
</dbReference>
<dbReference type="InterPro" id="IPR042100">
    <property type="entry name" value="Bug_dom1"/>
</dbReference>
<dbReference type="PANTHER" id="PTHR42928:SF5">
    <property type="entry name" value="BLR1237 PROTEIN"/>
    <property type="match status" value="1"/>
</dbReference>
<organism evidence="2">
    <name type="scientific">Boseongicola sp. SB0664_bin_43</name>
    <dbReference type="NCBI Taxonomy" id="2604844"/>
    <lineage>
        <taxon>Bacteria</taxon>
        <taxon>Pseudomonadati</taxon>
        <taxon>Pseudomonadota</taxon>
        <taxon>Alphaproteobacteria</taxon>
        <taxon>Rhodobacterales</taxon>
        <taxon>Paracoccaceae</taxon>
        <taxon>Boseongicola</taxon>
    </lineage>
</organism>
<dbReference type="PANTHER" id="PTHR42928">
    <property type="entry name" value="TRICARBOXYLATE-BINDING PROTEIN"/>
    <property type="match status" value="1"/>
</dbReference>
<gene>
    <name evidence="2" type="ORF">F4Y60_07415</name>
</gene>
<comment type="caution">
    <text evidence="2">The sequence shown here is derived from an EMBL/GenBank/DDBJ whole genome shotgun (WGS) entry which is preliminary data.</text>
</comment>
<sequence>TLIPGLVAAQDFPNGPIEVINNSKPGGGSDIFLRFATERAADILGTEFIHISKTGGVSTNTLKYVAGKPRDGHTLVIVNAGTALTMMRGTVDLTKEDIVPLVRGTIDPEFVVVKAGRFGDAADFIDFARNNPIKQAGTKVGGNPHVSALIFRNAVGMKDQVYVPFEKSGEIVINVINGNVDVALLNYDEFEAQAGAGEVEALAILTPERSSNSPDSPTGHEAGIPVDISVVRGIGVMSGTPEAVIEKLEAALLESMNSQGYLDYLAGSGQTAASIAGREEFGAQFEAMYEGYQAVAADLLK</sequence>
<dbReference type="Pfam" id="PF03401">
    <property type="entry name" value="TctC"/>
    <property type="match status" value="1"/>
</dbReference>
<evidence type="ECO:0000256" key="1">
    <source>
        <dbReference type="ARBA" id="ARBA00006987"/>
    </source>
</evidence>
<dbReference type="Gene3D" id="3.40.190.150">
    <property type="entry name" value="Bordetella uptake gene, domain 1"/>
    <property type="match status" value="1"/>
</dbReference>
<protein>
    <submittedName>
        <fullName evidence="2">Tripartite tricarboxylate transporter substrate binding protein</fullName>
    </submittedName>
</protein>
<accession>A0A6B0Y491</accession>
<dbReference type="CDD" id="cd07012">
    <property type="entry name" value="PBP2_Bug_TTT"/>
    <property type="match status" value="1"/>
</dbReference>
<evidence type="ECO:0000313" key="2">
    <source>
        <dbReference type="EMBL" id="MXY33906.1"/>
    </source>
</evidence>
<dbReference type="AlphaFoldDB" id="A0A6B0Y491"/>
<dbReference type="InterPro" id="IPR005064">
    <property type="entry name" value="BUG"/>
</dbReference>
<dbReference type="Gene3D" id="3.40.190.10">
    <property type="entry name" value="Periplasmic binding protein-like II"/>
    <property type="match status" value="1"/>
</dbReference>
<dbReference type="EMBL" id="VXRY01000297">
    <property type="protein sequence ID" value="MXY33906.1"/>
    <property type="molecule type" value="Genomic_DNA"/>
</dbReference>
<comment type="similarity">
    <text evidence="1">Belongs to the UPF0065 (bug) family.</text>
</comment>
<reference evidence="2" key="1">
    <citation type="submission" date="2019-09" db="EMBL/GenBank/DDBJ databases">
        <title>Characterisation of the sponge microbiome using genome-centric metagenomics.</title>
        <authorList>
            <person name="Engelberts J.P."/>
            <person name="Robbins S.J."/>
            <person name="De Goeij J.M."/>
            <person name="Aranda M."/>
            <person name="Bell S.C."/>
            <person name="Webster N.S."/>
        </authorList>
    </citation>
    <scope>NUCLEOTIDE SEQUENCE</scope>
    <source>
        <strain evidence="2">SB0664_bin_43</strain>
    </source>
</reference>